<evidence type="ECO:0000313" key="8">
    <source>
        <dbReference type="EMBL" id="MCI4682996.1"/>
    </source>
</evidence>
<keyword evidence="13" id="KW-1185">Reference proteome</keyword>
<dbReference type="NCBIfam" id="NF033580">
    <property type="entry name" value="transpos_IS5_3"/>
    <property type="match status" value="1"/>
</dbReference>
<dbReference type="PANTHER" id="PTHR30007">
    <property type="entry name" value="PHP DOMAIN PROTEIN"/>
    <property type="match status" value="1"/>
</dbReference>
<sequence length="279" mass="31441">MPWSEADRAKYEVIRARYSSDMSEAELALISPLLPPPKRRGRKPTDAQIILNALFYLIRCGCPWRYLPKDFPPFTTVQNRFYAWRDSGVWAQIISVLVMDAREAESREAAPTAVVVDSQSVKTTEAGGPRGFDAGKKVKGRKRHLAVDTIGLPIECQITTADVQDRDALAPLLKAVHRKSPWVKMSFVDGGYQGDEAKRAAFEASRISITVVKRTDKEVKGFTVLPKRWVVERTLGWINRARRLSKDFEATIESALAWLQLALAFLLMRRLARAKASQN</sequence>
<feature type="domain" description="Transposase IS4-like" evidence="1">
    <location>
        <begin position="111"/>
        <end position="266"/>
    </location>
</feature>
<dbReference type="EMBL" id="JAIVFP010000001">
    <property type="protein sequence ID" value="MCI4683369.1"/>
    <property type="molecule type" value="Genomic_DNA"/>
</dbReference>
<evidence type="ECO:0000313" key="10">
    <source>
        <dbReference type="EMBL" id="MCI4683369.1"/>
    </source>
</evidence>
<evidence type="ECO:0000259" key="2">
    <source>
        <dbReference type="Pfam" id="PF13340"/>
    </source>
</evidence>
<evidence type="ECO:0000313" key="3">
    <source>
        <dbReference type="EMBL" id="MCI4681746.1"/>
    </source>
</evidence>
<evidence type="ECO:0000313" key="13">
    <source>
        <dbReference type="Proteomes" id="UP001139104"/>
    </source>
</evidence>
<feature type="domain" description="Insertion element IS402-like" evidence="2">
    <location>
        <begin position="22"/>
        <end position="93"/>
    </location>
</feature>
<dbReference type="EMBL" id="JAIVFP010000001">
    <property type="protein sequence ID" value="MCI4682796.1"/>
    <property type="molecule type" value="Genomic_DNA"/>
</dbReference>
<dbReference type="EMBL" id="JAIVFP010000001">
    <property type="protein sequence ID" value="MCI4683522.1"/>
    <property type="molecule type" value="Genomic_DNA"/>
</dbReference>
<evidence type="ECO:0000313" key="5">
    <source>
        <dbReference type="EMBL" id="MCI4682794.1"/>
    </source>
</evidence>
<dbReference type="EMBL" id="JAIVFP010000001">
    <property type="protein sequence ID" value="MCI4681746.1"/>
    <property type="molecule type" value="Genomic_DNA"/>
</dbReference>
<dbReference type="InterPro" id="IPR025161">
    <property type="entry name" value="IS402-like_dom"/>
</dbReference>
<protein>
    <submittedName>
        <fullName evidence="3">IS5 family transposase</fullName>
    </submittedName>
</protein>
<dbReference type="EMBL" id="JAIVFP010000001">
    <property type="protein sequence ID" value="MCI4682996.1"/>
    <property type="molecule type" value="Genomic_DNA"/>
</dbReference>
<dbReference type="EMBL" id="JAIVFP010000001">
    <property type="protein sequence ID" value="MCI4683911.1"/>
    <property type="molecule type" value="Genomic_DNA"/>
</dbReference>
<evidence type="ECO:0000313" key="7">
    <source>
        <dbReference type="EMBL" id="MCI4682802.1"/>
    </source>
</evidence>
<dbReference type="Pfam" id="PF13340">
    <property type="entry name" value="DUF4096"/>
    <property type="match status" value="1"/>
</dbReference>
<dbReference type="EMBL" id="JAIVFP010000001">
    <property type="protein sequence ID" value="MCI4682767.1"/>
    <property type="molecule type" value="Genomic_DNA"/>
</dbReference>
<name>A0ABS9Z272_9HYPH</name>
<comment type="caution">
    <text evidence="3">The sequence shown here is derived from an EMBL/GenBank/DDBJ whole genome shotgun (WGS) entry which is preliminary data.</text>
</comment>
<dbReference type="EMBL" id="JAIVFP010000001">
    <property type="protein sequence ID" value="MCI4683120.1"/>
    <property type="molecule type" value="Genomic_DNA"/>
</dbReference>
<dbReference type="PANTHER" id="PTHR30007:SF0">
    <property type="entry name" value="TRANSPOSASE"/>
    <property type="match status" value="1"/>
</dbReference>
<dbReference type="EMBL" id="JAIVFP010000001">
    <property type="protein sequence ID" value="MCI4682794.1"/>
    <property type="molecule type" value="Genomic_DNA"/>
</dbReference>
<evidence type="ECO:0000259" key="1">
    <source>
        <dbReference type="Pfam" id="PF01609"/>
    </source>
</evidence>
<evidence type="ECO:0000313" key="12">
    <source>
        <dbReference type="EMBL" id="MCI4683911.1"/>
    </source>
</evidence>
<dbReference type="RefSeq" id="WP_243065792.1">
    <property type="nucleotide sequence ID" value="NZ_JAIVFP010000001.1"/>
</dbReference>
<evidence type="ECO:0000313" key="6">
    <source>
        <dbReference type="EMBL" id="MCI4682796.1"/>
    </source>
</evidence>
<evidence type="ECO:0000313" key="4">
    <source>
        <dbReference type="EMBL" id="MCI4682767.1"/>
    </source>
</evidence>
<gene>
    <name evidence="3" type="ORF">K2U94_03025</name>
    <name evidence="4" type="ORF">K2U94_08295</name>
    <name evidence="5" type="ORF">K2U94_08450</name>
    <name evidence="6" type="ORF">K2U94_08460</name>
    <name evidence="7" type="ORF">K2U94_08490</name>
    <name evidence="8" type="ORF">K2U94_09495</name>
    <name evidence="9" type="ORF">K2U94_10130</name>
    <name evidence="10" type="ORF">K2U94_11415</name>
    <name evidence="11" type="ORF">K2U94_12225</name>
    <name evidence="12" type="ORF">K2U94_14260</name>
</gene>
<dbReference type="EMBL" id="JAIVFP010000001">
    <property type="protein sequence ID" value="MCI4682802.1"/>
    <property type="molecule type" value="Genomic_DNA"/>
</dbReference>
<evidence type="ECO:0000313" key="9">
    <source>
        <dbReference type="EMBL" id="MCI4683120.1"/>
    </source>
</evidence>
<reference evidence="3" key="1">
    <citation type="journal article" date="2022" name="ISME J.">
        <title>Identification of active gaseous-alkane degraders at natural gas seeps.</title>
        <authorList>
            <person name="Farhan Ul Haque M."/>
            <person name="Hernandez M."/>
            <person name="Crombie A.T."/>
            <person name="Murrell J.C."/>
        </authorList>
    </citation>
    <scope>NUCLEOTIDE SEQUENCE</scope>
    <source>
        <strain evidence="3">PC2</strain>
    </source>
</reference>
<proteinExistence type="predicted"/>
<evidence type="ECO:0000313" key="11">
    <source>
        <dbReference type="EMBL" id="MCI4683522.1"/>
    </source>
</evidence>
<organism evidence="3 13">
    <name type="scientific">Candidatus Rhodoblastus alkanivorans</name>
    <dbReference type="NCBI Taxonomy" id="2954117"/>
    <lineage>
        <taxon>Bacteria</taxon>
        <taxon>Pseudomonadati</taxon>
        <taxon>Pseudomonadota</taxon>
        <taxon>Alphaproteobacteria</taxon>
        <taxon>Hyphomicrobiales</taxon>
        <taxon>Rhodoblastaceae</taxon>
        <taxon>Rhodoblastus</taxon>
    </lineage>
</organism>
<dbReference type="Pfam" id="PF01609">
    <property type="entry name" value="DDE_Tnp_1"/>
    <property type="match status" value="1"/>
</dbReference>
<dbReference type="Proteomes" id="UP001139104">
    <property type="component" value="Unassembled WGS sequence"/>
</dbReference>
<dbReference type="InterPro" id="IPR002559">
    <property type="entry name" value="Transposase_11"/>
</dbReference>
<accession>A0ABS9Z272</accession>